<evidence type="ECO:0000313" key="2">
    <source>
        <dbReference type="Proteomes" id="UP000194903"/>
    </source>
</evidence>
<organism evidence="1 2">
    <name type="scientific">Butyricicoccus porcorum</name>
    <dbReference type="NCBI Taxonomy" id="1945634"/>
    <lineage>
        <taxon>Bacteria</taxon>
        <taxon>Bacillati</taxon>
        <taxon>Bacillota</taxon>
        <taxon>Clostridia</taxon>
        <taxon>Eubacteriales</taxon>
        <taxon>Butyricicoccaceae</taxon>
        <taxon>Butyricicoccus</taxon>
    </lineage>
</organism>
<evidence type="ECO:0000313" key="1">
    <source>
        <dbReference type="EMBL" id="OUM21558.1"/>
    </source>
</evidence>
<keyword evidence="2" id="KW-1185">Reference proteome</keyword>
<dbReference type="AlphaFoldDB" id="A0A252F6Z7"/>
<name>A0A252F6Z7_9FIRM</name>
<sequence>MKLFDRIRARFAPRRTPTLDELTAENRRRYAAQHARLAENLRQCEDMTYLNQVALVRKLSEDLYS</sequence>
<protein>
    <submittedName>
        <fullName evidence="1">Uncharacterized protein</fullName>
    </submittedName>
</protein>
<gene>
    <name evidence="1" type="ORF">CBW42_03065</name>
</gene>
<reference evidence="1 2" key="1">
    <citation type="submission" date="2017-05" db="EMBL/GenBank/DDBJ databases">
        <title>Butyricicoccus porcorum sp. nov. a butyrate-producing bacterium from the swine intestinal tract.</title>
        <authorList>
            <person name="Trachsel J."/>
            <person name="Humphrey S."/>
            <person name="Allen H.K."/>
        </authorList>
    </citation>
    <scope>NUCLEOTIDE SEQUENCE [LARGE SCALE GENOMIC DNA]</scope>
    <source>
        <strain evidence="1">BB10</strain>
    </source>
</reference>
<dbReference type="RefSeq" id="WP_087017620.1">
    <property type="nucleotide sequence ID" value="NZ_CP178353.1"/>
</dbReference>
<accession>A0A252F6Z7</accession>
<proteinExistence type="predicted"/>
<dbReference type="Proteomes" id="UP000194903">
    <property type="component" value="Unassembled WGS sequence"/>
</dbReference>
<dbReference type="EMBL" id="NHOC01000002">
    <property type="protein sequence ID" value="OUM21558.1"/>
    <property type="molecule type" value="Genomic_DNA"/>
</dbReference>
<comment type="caution">
    <text evidence="1">The sequence shown here is derived from an EMBL/GenBank/DDBJ whole genome shotgun (WGS) entry which is preliminary data.</text>
</comment>